<evidence type="ECO:0000256" key="1">
    <source>
        <dbReference type="SAM" id="MobiDB-lite"/>
    </source>
</evidence>
<sequence length="167" mass="19517">MNHGLSLLFTRPTKSNQKLKMGDLKKLPFGRQNVHTKAIDSRERQPFEGKSEQKLKDERYVRIKNGDIRRKLVYERRTSNYNMSYSNFIKQIKCIVLLQVGAWEPCPAKYLMCDPSRVNRRGRIRFREDSKRSRERKHMERTGDSVTASGTYGLVLLFSFGVQGEEG</sequence>
<gene>
    <name evidence="2" type="ORF">B296_00025047</name>
</gene>
<dbReference type="AlphaFoldDB" id="A0A426ZXU7"/>
<accession>A0A426ZXU7</accession>
<evidence type="ECO:0000313" key="2">
    <source>
        <dbReference type="EMBL" id="RRT68859.1"/>
    </source>
</evidence>
<dbReference type="Proteomes" id="UP000287651">
    <property type="component" value="Unassembled WGS sequence"/>
</dbReference>
<name>A0A426ZXU7_ENSVE</name>
<organism evidence="2 3">
    <name type="scientific">Ensete ventricosum</name>
    <name type="common">Abyssinian banana</name>
    <name type="synonym">Musa ensete</name>
    <dbReference type="NCBI Taxonomy" id="4639"/>
    <lineage>
        <taxon>Eukaryota</taxon>
        <taxon>Viridiplantae</taxon>
        <taxon>Streptophyta</taxon>
        <taxon>Embryophyta</taxon>
        <taxon>Tracheophyta</taxon>
        <taxon>Spermatophyta</taxon>
        <taxon>Magnoliopsida</taxon>
        <taxon>Liliopsida</taxon>
        <taxon>Zingiberales</taxon>
        <taxon>Musaceae</taxon>
        <taxon>Ensete</taxon>
    </lineage>
</organism>
<feature type="compositionally biased region" description="Basic and acidic residues" evidence="1">
    <location>
        <begin position="126"/>
        <end position="143"/>
    </location>
</feature>
<protein>
    <submittedName>
        <fullName evidence="2">Uncharacterized protein</fullName>
    </submittedName>
</protein>
<reference evidence="2 3" key="1">
    <citation type="journal article" date="2014" name="Agronomy (Basel)">
        <title>A Draft Genome Sequence for Ensete ventricosum, the Drought-Tolerant Tree Against Hunger.</title>
        <authorList>
            <person name="Harrison J."/>
            <person name="Moore K.A."/>
            <person name="Paszkiewicz K."/>
            <person name="Jones T."/>
            <person name="Grant M."/>
            <person name="Ambacheew D."/>
            <person name="Muzemil S."/>
            <person name="Studholme D.J."/>
        </authorList>
    </citation>
    <scope>NUCLEOTIDE SEQUENCE [LARGE SCALE GENOMIC DNA]</scope>
</reference>
<dbReference type="EMBL" id="AMZH03004555">
    <property type="protein sequence ID" value="RRT68859.1"/>
    <property type="molecule type" value="Genomic_DNA"/>
</dbReference>
<comment type="caution">
    <text evidence="2">The sequence shown here is derived from an EMBL/GenBank/DDBJ whole genome shotgun (WGS) entry which is preliminary data.</text>
</comment>
<evidence type="ECO:0000313" key="3">
    <source>
        <dbReference type="Proteomes" id="UP000287651"/>
    </source>
</evidence>
<proteinExistence type="predicted"/>
<feature type="region of interest" description="Disordered" evidence="1">
    <location>
        <begin position="126"/>
        <end position="145"/>
    </location>
</feature>